<dbReference type="CDD" id="cd09881">
    <property type="entry name" value="PIN_VapC4-5_FitB-like"/>
    <property type="match status" value="1"/>
</dbReference>
<feature type="coiled-coil region" evidence="9">
    <location>
        <begin position="47"/>
        <end position="74"/>
    </location>
</feature>
<evidence type="ECO:0000256" key="2">
    <source>
        <dbReference type="ARBA" id="ARBA00022649"/>
    </source>
</evidence>
<evidence type="ECO:0000256" key="9">
    <source>
        <dbReference type="SAM" id="Coils"/>
    </source>
</evidence>
<feature type="binding site" evidence="8">
    <location>
        <position position="100"/>
    </location>
    <ligand>
        <name>Mg(2+)</name>
        <dbReference type="ChEBI" id="CHEBI:18420"/>
    </ligand>
</feature>
<dbReference type="Gene3D" id="3.40.50.1010">
    <property type="entry name" value="5'-nuclease"/>
    <property type="match status" value="1"/>
</dbReference>
<evidence type="ECO:0000256" key="3">
    <source>
        <dbReference type="ARBA" id="ARBA00022722"/>
    </source>
</evidence>
<evidence type="ECO:0000256" key="5">
    <source>
        <dbReference type="ARBA" id="ARBA00022801"/>
    </source>
</evidence>
<dbReference type="PANTHER" id="PTHR33653">
    <property type="entry name" value="RIBONUCLEASE VAPC2"/>
    <property type="match status" value="1"/>
</dbReference>
<dbReference type="InterPro" id="IPR022907">
    <property type="entry name" value="VapC_family"/>
</dbReference>
<name>A0A133U617_9EURY</name>
<feature type="binding site" evidence="8">
    <location>
        <position position="5"/>
    </location>
    <ligand>
        <name>Mg(2+)</name>
        <dbReference type="ChEBI" id="CHEBI:18420"/>
    </ligand>
</feature>
<dbReference type="PANTHER" id="PTHR33653:SF1">
    <property type="entry name" value="RIBONUCLEASE VAPC2"/>
    <property type="match status" value="1"/>
</dbReference>
<evidence type="ECO:0000256" key="8">
    <source>
        <dbReference type="HAMAP-Rule" id="MF_00265"/>
    </source>
</evidence>
<keyword evidence="9" id="KW-0175">Coiled coil</keyword>
<organism evidence="11 12">
    <name type="scientific">candidate division MSBL1 archaeon SCGC-AAA259A05</name>
    <dbReference type="NCBI Taxonomy" id="1698259"/>
    <lineage>
        <taxon>Archaea</taxon>
        <taxon>Methanobacteriati</taxon>
        <taxon>Methanobacteriota</taxon>
        <taxon>candidate division MSBL1</taxon>
    </lineage>
</organism>
<dbReference type="GO" id="GO:0016787">
    <property type="term" value="F:hydrolase activity"/>
    <property type="evidence" value="ECO:0007669"/>
    <property type="project" value="UniProtKB-KW"/>
</dbReference>
<comment type="cofactor">
    <cofactor evidence="1 8">
        <name>Mg(2+)</name>
        <dbReference type="ChEBI" id="CHEBI:18420"/>
    </cofactor>
</comment>
<feature type="domain" description="PIN" evidence="10">
    <location>
        <begin position="3"/>
        <end position="125"/>
    </location>
</feature>
<keyword evidence="12" id="KW-1185">Reference proteome</keyword>
<keyword evidence="6 8" id="KW-0460">Magnesium</keyword>
<reference evidence="11 12" key="1">
    <citation type="journal article" date="2016" name="Sci. Rep.">
        <title>Metabolic traits of an uncultured archaeal lineage -MSBL1- from brine pools of the Red Sea.</title>
        <authorList>
            <person name="Mwirichia R."/>
            <person name="Alam I."/>
            <person name="Rashid M."/>
            <person name="Vinu M."/>
            <person name="Ba-Alawi W."/>
            <person name="Anthony Kamau A."/>
            <person name="Kamanda Ngugi D."/>
            <person name="Goker M."/>
            <person name="Klenk H.P."/>
            <person name="Bajic V."/>
            <person name="Stingl U."/>
        </authorList>
    </citation>
    <scope>NUCLEOTIDE SEQUENCE [LARGE SCALE GENOMIC DNA]</scope>
    <source>
        <strain evidence="11">SCGC-AAA259A05</strain>
    </source>
</reference>
<dbReference type="GO" id="GO:0004540">
    <property type="term" value="F:RNA nuclease activity"/>
    <property type="evidence" value="ECO:0007669"/>
    <property type="project" value="InterPro"/>
</dbReference>
<keyword evidence="2 8" id="KW-1277">Toxin-antitoxin system</keyword>
<keyword evidence="3 8" id="KW-0540">Nuclease</keyword>
<dbReference type="Pfam" id="PF01850">
    <property type="entry name" value="PIN"/>
    <property type="match status" value="1"/>
</dbReference>
<evidence type="ECO:0000313" key="12">
    <source>
        <dbReference type="Proteomes" id="UP000070163"/>
    </source>
</evidence>
<protein>
    <recommendedName>
        <fullName evidence="8">Ribonuclease VapC</fullName>
        <shortName evidence="8">RNase VapC</shortName>
        <ecNumber evidence="8">3.1.-.-</ecNumber>
    </recommendedName>
    <alternativeName>
        <fullName evidence="8">Putative toxin VapC</fullName>
    </alternativeName>
</protein>
<evidence type="ECO:0000259" key="10">
    <source>
        <dbReference type="Pfam" id="PF01850"/>
    </source>
</evidence>
<dbReference type="InterPro" id="IPR002716">
    <property type="entry name" value="PIN_dom"/>
</dbReference>
<dbReference type="InterPro" id="IPR029060">
    <property type="entry name" value="PIN-like_dom_sf"/>
</dbReference>
<dbReference type="AlphaFoldDB" id="A0A133U617"/>
<comment type="caution">
    <text evidence="11">The sequence shown here is derived from an EMBL/GenBank/DDBJ whole genome shotgun (WGS) entry which is preliminary data.</text>
</comment>
<dbReference type="InterPro" id="IPR050556">
    <property type="entry name" value="Type_II_TA_system_RNase"/>
</dbReference>
<dbReference type="EC" id="3.1.-.-" evidence="8"/>
<keyword evidence="4 8" id="KW-0479">Metal-binding</keyword>
<sequence length="136" mass="15929">MKLLDTSALIEIDLGDAERAKRLDDEGRHALSQVTVTEMFTGIEYRYERNTEAYREAREQLERLLSRFKIIQIDRSVSIESAKIMSDLRKIGKPLYDLHDIYIAATGVERNLELLTKNPGHFRNIEGLEVREWEEY</sequence>
<dbReference type="EMBL" id="LHXJ01000071">
    <property type="protein sequence ID" value="KXA89608.1"/>
    <property type="molecule type" value="Genomic_DNA"/>
</dbReference>
<keyword evidence="5 8" id="KW-0378">Hydrolase</keyword>
<evidence type="ECO:0000256" key="6">
    <source>
        <dbReference type="ARBA" id="ARBA00022842"/>
    </source>
</evidence>
<dbReference type="GO" id="GO:0000287">
    <property type="term" value="F:magnesium ion binding"/>
    <property type="evidence" value="ECO:0007669"/>
    <property type="project" value="UniProtKB-UniRule"/>
</dbReference>
<evidence type="ECO:0000256" key="4">
    <source>
        <dbReference type="ARBA" id="ARBA00022723"/>
    </source>
</evidence>
<comment type="function">
    <text evidence="8">Toxic component of a toxin-antitoxin (TA) system. An RNase.</text>
</comment>
<evidence type="ECO:0000313" key="11">
    <source>
        <dbReference type="EMBL" id="KXA89608.1"/>
    </source>
</evidence>
<keyword evidence="8" id="KW-0800">Toxin</keyword>
<accession>A0A133U617</accession>
<evidence type="ECO:0000256" key="7">
    <source>
        <dbReference type="ARBA" id="ARBA00038093"/>
    </source>
</evidence>
<comment type="similarity">
    <text evidence="7 8">Belongs to the PINc/VapC protein family.</text>
</comment>
<dbReference type="HAMAP" id="MF_00265">
    <property type="entry name" value="VapC_Nob1"/>
    <property type="match status" value="1"/>
</dbReference>
<dbReference type="SUPFAM" id="SSF88723">
    <property type="entry name" value="PIN domain-like"/>
    <property type="match status" value="1"/>
</dbReference>
<dbReference type="GO" id="GO:0090729">
    <property type="term" value="F:toxin activity"/>
    <property type="evidence" value="ECO:0007669"/>
    <property type="project" value="UniProtKB-KW"/>
</dbReference>
<evidence type="ECO:0000256" key="1">
    <source>
        <dbReference type="ARBA" id="ARBA00001946"/>
    </source>
</evidence>
<gene>
    <name evidence="8" type="primary">vapC</name>
    <name evidence="11" type="ORF">AKJ57_05115</name>
</gene>
<dbReference type="Proteomes" id="UP000070163">
    <property type="component" value="Unassembled WGS sequence"/>
</dbReference>
<proteinExistence type="inferred from homology"/>